<dbReference type="SUPFAM" id="SSF50685">
    <property type="entry name" value="Barwin-like endoglucanases"/>
    <property type="match status" value="1"/>
</dbReference>
<dbReference type="OrthoDB" id="4898945at2759"/>
<evidence type="ECO:0000313" key="6">
    <source>
        <dbReference type="Proteomes" id="UP000772434"/>
    </source>
</evidence>
<evidence type="ECO:0000256" key="3">
    <source>
        <dbReference type="ARBA" id="ARBA00022525"/>
    </source>
</evidence>
<keyword evidence="4" id="KW-0732">Signal</keyword>
<dbReference type="CDD" id="cd22778">
    <property type="entry name" value="DPBB_CEPL-like"/>
    <property type="match status" value="1"/>
</dbReference>
<sequence length="147" mass="14904">MKYFSLFVPAVVAALAVAESDTLHFDNTYDNGSQSLNVVACSTGATGLETLGFTHSDFQSLPTFPNIGAFSAVSGFGSAECGTCWNVAFTNAAGKTTSLNAIAIDHAGAGLINLSQEAMDTLTGGNAVQFGAVPVTATQVAKSVCGL</sequence>
<organism evidence="5 6">
    <name type="scientific">Rhodocollybia butyracea</name>
    <dbReference type="NCBI Taxonomy" id="206335"/>
    <lineage>
        <taxon>Eukaryota</taxon>
        <taxon>Fungi</taxon>
        <taxon>Dikarya</taxon>
        <taxon>Basidiomycota</taxon>
        <taxon>Agaricomycotina</taxon>
        <taxon>Agaricomycetes</taxon>
        <taxon>Agaricomycetidae</taxon>
        <taxon>Agaricales</taxon>
        <taxon>Marasmiineae</taxon>
        <taxon>Omphalotaceae</taxon>
        <taxon>Rhodocollybia</taxon>
    </lineage>
</organism>
<dbReference type="Pfam" id="PF07249">
    <property type="entry name" value="Cerato-platanin"/>
    <property type="match status" value="1"/>
</dbReference>
<comment type="similarity">
    <text evidence="2">Belongs to the cerato-platanin family.</text>
</comment>
<keyword evidence="6" id="KW-1185">Reference proteome</keyword>
<gene>
    <name evidence="5" type="ORF">BDP27DRAFT_1380346</name>
</gene>
<dbReference type="GO" id="GO:0005576">
    <property type="term" value="C:extracellular region"/>
    <property type="evidence" value="ECO:0007669"/>
    <property type="project" value="UniProtKB-SubCell"/>
</dbReference>
<dbReference type="Gene3D" id="2.40.40.10">
    <property type="entry name" value="RlpA-like domain"/>
    <property type="match status" value="1"/>
</dbReference>
<dbReference type="InterPro" id="IPR010829">
    <property type="entry name" value="Cerato-platanin"/>
</dbReference>
<evidence type="ECO:0000256" key="2">
    <source>
        <dbReference type="ARBA" id="ARBA00010421"/>
    </source>
</evidence>
<reference evidence="5" key="1">
    <citation type="submission" date="2020-11" db="EMBL/GenBank/DDBJ databases">
        <authorList>
            <consortium name="DOE Joint Genome Institute"/>
            <person name="Ahrendt S."/>
            <person name="Riley R."/>
            <person name="Andreopoulos W."/>
            <person name="Labutti K."/>
            <person name="Pangilinan J."/>
            <person name="Ruiz-Duenas F.J."/>
            <person name="Barrasa J.M."/>
            <person name="Sanchez-Garcia M."/>
            <person name="Camarero S."/>
            <person name="Miyauchi S."/>
            <person name="Serrano A."/>
            <person name="Linde D."/>
            <person name="Babiker R."/>
            <person name="Drula E."/>
            <person name="Ayuso-Fernandez I."/>
            <person name="Pacheco R."/>
            <person name="Padilla G."/>
            <person name="Ferreira P."/>
            <person name="Barriuso J."/>
            <person name="Kellner H."/>
            <person name="Castanera R."/>
            <person name="Alfaro M."/>
            <person name="Ramirez L."/>
            <person name="Pisabarro A.G."/>
            <person name="Kuo A."/>
            <person name="Tritt A."/>
            <person name="Lipzen A."/>
            <person name="He G."/>
            <person name="Yan M."/>
            <person name="Ng V."/>
            <person name="Cullen D."/>
            <person name="Martin F."/>
            <person name="Rosso M.-N."/>
            <person name="Henrissat B."/>
            <person name="Hibbett D."/>
            <person name="Martinez A.T."/>
            <person name="Grigoriev I.V."/>
        </authorList>
    </citation>
    <scope>NUCLEOTIDE SEQUENCE</scope>
    <source>
        <strain evidence="5">AH 40177</strain>
    </source>
</reference>
<dbReference type="Proteomes" id="UP000772434">
    <property type="component" value="Unassembled WGS sequence"/>
</dbReference>
<dbReference type="EMBL" id="JADNRY010000007">
    <property type="protein sequence ID" value="KAF9076284.1"/>
    <property type="molecule type" value="Genomic_DNA"/>
</dbReference>
<evidence type="ECO:0000256" key="1">
    <source>
        <dbReference type="ARBA" id="ARBA00004613"/>
    </source>
</evidence>
<dbReference type="AlphaFoldDB" id="A0A9P5Q7K8"/>
<name>A0A9P5Q7K8_9AGAR</name>
<protein>
    <submittedName>
        <fullName evidence="5">Cerato-platanin</fullName>
    </submittedName>
</protein>
<evidence type="ECO:0000256" key="4">
    <source>
        <dbReference type="SAM" id="SignalP"/>
    </source>
</evidence>
<keyword evidence="3" id="KW-0964">Secreted</keyword>
<comment type="subcellular location">
    <subcellularLocation>
        <location evidence="1">Secreted</location>
    </subcellularLocation>
</comment>
<accession>A0A9P5Q7K8</accession>
<feature type="chain" id="PRO_5040173255" evidence="4">
    <location>
        <begin position="21"/>
        <end position="147"/>
    </location>
</feature>
<dbReference type="InterPro" id="IPR036908">
    <property type="entry name" value="RlpA-like_sf"/>
</dbReference>
<proteinExistence type="inferred from homology"/>
<feature type="signal peptide" evidence="4">
    <location>
        <begin position="1"/>
        <end position="20"/>
    </location>
</feature>
<comment type="caution">
    <text evidence="5">The sequence shown here is derived from an EMBL/GenBank/DDBJ whole genome shotgun (WGS) entry which is preliminary data.</text>
</comment>
<evidence type="ECO:0000313" key="5">
    <source>
        <dbReference type="EMBL" id="KAF9076284.1"/>
    </source>
</evidence>